<proteinExistence type="predicted"/>
<dbReference type="SUPFAM" id="SSF51197">
    <property type="entry name" value="Clavaminate synthase-like"/>
    <property type="match status" value="1"/>
</dbReference>
<dbReference type="Gramene" id="evm.model.09.1518">
    <property type="protein sequence ID" value="cds.evm.model.09.1518"/>
    <property type="gene ID" value="evm.TU.09.1518"/>
</dbReference>
<organism evidence="5 6">
    <name type="scientific">Cannabis sativa</name>
    <name type="common">Hemp</name>
    <name type="synonym">Marijuana</name>
    <dbReference type="NCBI Taxonomy" id="3483"/>
    <lineage>
        <taxon>Eukaryota</taxon>
        <taxon>Viridiplantae</taxon>
        <taxon>Streptophyta</taxon>
        <taxon>Embryophyta</taxon>
        <taxon>Tracheophyta</taxon>
        <taxon>Spermatophyta</taxon>
        <taxon>Magnoliopsida</taxon>
        <taxon>eudicotyledons</taxon>
        <taxon>Gunneridae</taxon>
        <taxon>Pentapetalae</taxon>
        <taxon>rosids</taxon>
        <taxon>fabids</taxon>
        <taxon>Rosales</taxon>
        <taxon>Cannabaceae</taxon>
        <taxon>Cannabis</taxon>
    </lineage>
</organism>
<dbReference type="InterPro" id="IPR050231">
    <property type="entry name" value="Iron_ascorbate_oxido_reductase"/>
</dbReference>
<feature type="domain" description="Fe2OG dioxygenase" evidence="4">
    <location>
        <begin position="324"/>
        <end position="484"/>
    </location>
</feature>
<feature type="region of interest" description="Disordered" evidence="3">
    <location>
        <begin position="487"/>
        <end position="524"/>
    </location>
</feature>
<dbReference type="GO" id="GO:0046872">
    <property type="term" value="F:metal ion binding"/>
    <property type="evidence" value="ECO:0007669"/>
    <property type="project" value="UniProtKB-KW"/>
</dbReference>
<keyword evidence="2" id="KW-0408">Iron</keyword>
<dbReference type="Pfam" id="PF14226">
    <property type="entry name" value="DIOX_N"/>
    <property type="match status" value="1"/>
</dbReference>
<dbReference type="Gene3D" id="2.60.120.330">
    <property type="entry name" value="B-lactam Antibiotic, Isopenicillin N Synthase, Chain"/>
    <property type="match status" value="1"/>
</dbReference>
<reference evidence="5" key="1">
    <citation type="submission" date="2018-11" db="EMBL/GenBank/DDBJ databases">
        <authorList>
            <person name="Grassa J C."/>
        </authorList>
    </citation>
    <scope>NUCLEOTIDE SEQUENCE [LARGE SCALE GENOMIC DNA]</scope>
</reference>
<sequence length="579" mass="65126">MDTVPYASSVGSLMYCMECTRLDIAYSLSMVSRFISDLGNEHWSTVKWILRYLKGTMNLGLVYSINNKRTTEVEGFVDFDYAGSIGTRRSIIGYTFTVLGGSESWKSNLQKAVALSSEEAEYMAATEAIKEFFAVISGAHSQSIKNKAQRLFLAVEPALDHFSHIKTYKPTSNFFNEIPVVDLSNPDEAKTSIIKACEEFGFFKVINHGVPMDFINKLEDEAFKFFNLPQSEKDKSGPPDPFGYGSKRIGRNGDIGWIEYILLNTNQDQKTLFTFRENPEIFRSAVEKYITAVKTMSFEILELMADGLRIEPRNVLSKMLSDEKSDSCFRLNHYPPCPELGALSGRNLIGFGEHTDPQIISVLRSNNTSGFQITIKDGAWLSVPPDQNSFFINVVKSPFGMRASSFLLYEPNLVACGLLGKDQSTMDIHEQKYSSWMSVKVPHEEEKRDKETRATYISRFMTEATKVKGLTEEGRLAVTLGARPKFTKSQQFDQGGKRSNNGNMQGNGKKSRFSGNSEQHPQENASKFTALTILTEEIETIFATTQSMVPYRKPSPMKKDMSKRDTTSSVIFMRTTPTT</sequence>
<dbReference type="CDD" id="cd09272">
    <property type="entry name" value="RNase_HI_RT_Ty1"/>
    <property type="match status" value="1"/>
</dbReference>
<dbReference type="EnsemblPlants" id="evm.model.09.1518">
    <property type="protein sequence ID" value="cds.evm.model.09.1518"/>
    <property type="gene ID" value="evm.TU.09.1518"/>
</dbReference>
<dbReference type="Pfam" id="PF03171">
    <property type="entry name" value="2OG-FeII_Oxy"/>
    <property type="match status" value="1"/>
</dbReference>
<dbReference type="InterPro" id="IPR027443">
    <property type="entry name" value="IPNS-like_sf"/>
</dbReference>
<evidence type="ECO:0000259" key="4">
    <source>
        <dbReference type="PROSITE" id="PS51471"/>
    </source>
</evidence>
<dbReference type="InterPro" id="IPR005123">
    <property type="entry name" value="Oxoglu/Fe-dep_dioxygenase_dom"/>
</dbReference>
<evidence type="ECO:0000256" key="2">
    <source>
        <dbReference type="ARBA" id="ARBA00023004"/>
    </source>
</evidence>
<dbReference type="AlphaFoldDB" id="A0A803QEP7"/>
<dbReference type="InterPro" id="IPR044861">
    <property type="entry name" value="IPNS-like_FE2OG_OXY"/>
</dbReference>
<dbReference type="PROSITE" id="PS51471">
    <property type="entry name" value="FE2OG_OXY"/>
    <property type="match status" value="1"/>
</dbReference>
<evidence type="ECO:0000256" key="3">
    <source>
        <dbReference type="SAM" id="MobiDB-lite"/>
    </source>
</evidence>
<evidence type="ECO:0000256" key="1">
    <source>
        <dbReference type="ARBA" id="ARBA00022723"/>
    </source>
</evidence>
<keyword evidence="1" id="KW-0479">Metal-binding</keyword>
<keyword evidence="6" id="KW-1185">Reference proteome</keyword>
<dbReference type="EMBL" id="UZAU01000772">
    <property type="status" value="NOT_ANNOTATED_CDS"/>
    <property type="molecule type" value="Genomic_DNA"/>
</dbReference>
<protein>
    <recommendedName>
        <fullName evidence="4">Fe2OG dioxygenase domain-containing protein</fullName>
    </recommendedName>
</protein>
<dbReference type="Proteomes" id="UP000596661">
    <property type="component" value="Chromosome 9"/>
</dbReference>
<evidence type="ECO:0000313" key="5">
    <source>
        <dbReference type="EnsemblPlants" id="cds.evm.model.09.1518"/>
    </source>
</evidence>
<dbReference type="PANTHER" id="PTHR47990">
    <property type="entry name" value="2-OXOGLUTARATE (2OG) AND FE(II)-DEPENDENT OXYGENASE SUPERFAMILY PROTEIN-RELATED"/>
    <property type="match status" value="1"/>
</dbReference>
<name>A0A803QEP7_CANSA</name>
<reference evidence="5" key="2">
    <citation type="submission" date="2021-03" db="UniProtKB">
        <authorList>
            <consortium name="EnsemblPlants"/>
        </authorList>
    </citation>
    <scope>IDENTIFICATION</scope>
</reference>
<dbReference type="InterPro" id="IPR026992">
    <property type="entry name" value="DIOX_N"/>
</dbReference>
<accession>A0A803QEP7</accession>
<evidence type="ECO:0000313" key="6">
    <source>
        <dbReference type="Proteomes" id="UP000596661"/>
    </source>
</evidence>